<protein>
    <submittedName>
        <fullName evidence="5">1-deoxyxylulose-5-phosphate synthase YajO-like</fullName>
    </submittedName>
</protein>
<organism evidence="4 5">
    <name type="scientific">Aplysia californica</name>
    <name type="common">California sea hare</name>
    <dbReference type="NCBI Taxonomy" id="6500"/>
    <lineage>
        <taxon>Eukaryota</taxon>
        <taxon>Metazoa</taxon>
        <taxon>Spiralia</taxon>
        <taxon>Lophotrochozoa</taxon>
        <taxon>Mollusca</taxon>
        <taxon>Gastropoda</taxon>
        <taxon>Heterobranchia</taxon>
        <taxon>Euthyneura</taxon>
        <taxon>Tectipleura</taxon>
        <taxon>Aplysiida</taxon>
        <taxon>Aplysioidea</taxon>
        <taxon>Aplysiidae</taxon>
        <taxon>Aplysia</taxon>
    </lineage>
</organism>
<dbReference type="Pfam" id="PF00248">
    <property type="entry name" value="Aldo_ket_red"/>
    <property type="match status" value="1"/>
</dbReference>
<dbReference type="Gene3D" id="3.20.20.100">
    <property type="entry name" value="NADP-dependent oxidoreductase domain"/>
    <property type="match status" value="1"/>
</dbReference>
<evidence type="ECO:0000313" key="4">
    <source>
        <dbReference type="Proteomes" id="UP000694888"/>
    </source>
</evidence>
<dbReference type="PANTHER" id="PTHR43364:SF4">
    <property type="entry name" value="NAD(P)-LINKED OXIDOREDUCTASE SUPERFAMILY PROTEIN"/>
    <property type="match status" value="1"/>
</dbReference>
<dbReference type="SUPFAM" id="SSF51430">
    <property type="entry name" value="NAD(P)-linked oxidoreductase"/>
    <property type="match status" value="1"/>
</dbReference>
<dbReference type="InterPro" id="IPR050523">
    <property type="entry name" value="AKR_Detox_Biosynth"/>
</dbReference>
<dbReference type="InterPro" id="IPR036812">
    <property type="entry name" value="NAD(P)_OxRdtase_dom_sf"/>
</dbReference>
<proteinExistence type="inferred from homology"/>
<dbReference type="RefSeq" id="XP_035827866.1">
    <property type="nucleotide sequence ID" value="XM_035971973.1"/>
</dbReference>
<keyword evidence="4" id="KW-1185">Reference proteome</keyword>
<feature type="domain" description="NADP-dependent oxidoreductase" evidence="3">
    <location>
        <begin position="84"/>
        <end position="131"/>
    </location>
</feature>
<keyword evidence="1" id="KW-0560">Oxidoreductase</keyword>
<gene>
    <name evidence="5" type="primary">LOC118478411</name>
</gene>
<reference evidence="5" key="1">
    <citation type="submission" date="2025-08" db="UniProtKB">
        <authorList>
            <consortium name="RefSeq"/>
        </authorList>
    </citation>
    <scope>IDENTIFICATION</scope>
</reference>
<evidence type="ECO:0000256" key="2">
    <source>
        <dbReference type="ARBA" id="ARBA00038157"/>
    </source>
</evidence>
<evidence type="ECO:0000256" key="1">
    <source>
        <dbReference type="ARBA" id="ARBA00023002"/>
    </source>
</evidence>
<name>A0ABM1VZM3_APLCA</name>
<evidence type="ECO:0000313" key="5">
    <source>
        <dbReference type="RefSeq" id="XP_035827866.1"/>
    </source>
</evidence>
<comment type="similarity">
    <text evidence="2">Belongs to the aldo/keto reductase family. Aldo/keto reductase 2 subfamily.</text>
</comment>
<dbReference type="InterPro" id="IPR023210">
    <property type="entry name" value="NADP_OxRdtase_dom"/>
</dbReference>
<sequence>MSAIPEEKKVLYPFLGRSGIRVSNLCLGTMTFGEHQMYDNLEFRSLQQQYNLACRESELEAFQVCKAEGMAVMPWSPLKGHFSRSVPQIALRWLLQKDVVTSVIIGARTLQQLDDNMAAANGWSLSKEEVGSEHLQGLG</sequence>
<dbReference type="GeneID" id="118478411"/>
<dbReference type="Proteomes" id="UP000694888">
    <property type="component" value="Unplaced"/>
</dbReference>
<evidence type="ECO:0000259" key="3">
    <source>
        <dbReference type="Pfam" id="PF00248"/>
    </source>
</evidence>
<accession>A0ABM1VZM3</accession>
<dbReference type="PANTHER" id="PTHR43364">
    <property type="entry name" value="NADH-SPECIFIC METHYLGLYOXAL REDUCTASE-RELATED"/>
    <property type="match status" value="1"/>
</dbReference>